<proteinExistence type="predicted"/>
<organism evidence="4 5">
    <name type="scientific">Hibiscus sabdariffa</name>
    <name type="common">roselle</name>
    <dbReference type="NCBI Taxonomy" id="183260"/>
    <lineage>
        <taxon>Eukaryota</taxon>
        <taxon>Viridiplantae</taxon>
        <taxon>Streptophyta</taxon>
        <taxon>Embryophyta</taxon>
        <taxon>Tracheophyta</taxon>
        <taxon>Spermatophyta</taxon>
        <taxon>Magnoliopsida</taxon>
        <taxon>eudicotyledons</taxon>
        <taxon>Gunneridae</taxon>
        <taxon>Pentapetalae</taxon>
        <taxon>rosids</taxon>
        <taxon>malvids</taxon>
        <taxon>Malvales</taxon>
        <taxon>Malvaceae</taxon>
        <taxon>Malvoideae</taxon>
        <taxon>Hibiscus</taxon>
    </lineage>
</organism>
<evidence type="ECO:0000313" key="5">
    <source>
        <dbReference type="Proteomes" id="UP001396334"/>
    </source>
</evidence>
<keyword evidence="3" id="KW-0812">Transmembrane</keyword>
<evidence type="ECO:0000256" key="2">
    <source>
        <dbReference type="ARBA" id="ARBA00022525"/>
    </source>
</evidence>
<protein>
    <submittedName>
        <fullName evidence="4">Uncharacterized protein</fullName>
    </submittedName>
</protein>
<feature type="transmembrane region" description="Helical" evidence="3">
    <location>
        <begin position="21"/>
        <end position="42"/>
    </location>
</feature>
<dbReference type="PROSITE" id="PS51257">
    <property type="entry name" value="PROKAR_LIPOPROTEIN"/>
    <property type="match status" value="1"/>
</dbReference>
<evidence type="ECO:0000313" key="4">
    <source>
        <dbReference type="EMBL" id="KAK9015641.1"/>
    </source>
</evidence>
<dbReference type="InterPro" id="IPR033113">
    <property type="entry name" value="PLA2_histidine"/>
</dbReference>
<accession>A0ABR2RRL1</accession>
<sequence>MRCCFAHDTCNPDIFFQYDMYFSHTLTFLAASCTDLFLITYIQICKERQCPPADVAQIIDSANENLWIYCEIQRCTGRNKNRILALVHCKEEAPRSLPKSLITKLNVENPHLFRAMILWHKTPRQSFLVIPLIDGWCSGFGAESLSLELIDENMRALSAGISQSFYINVANINSRIW</sequence>
<comment type="subcellular location">
    <subcellularLocation>
        <location evidence="1">Secreted</location>
    </subcellularLocation>
</comment>
<evidence type="ECO:0000256" key="1">
    <source>
        <dbReference type="ARBA" id="ARBA00004613"/>
    </source>
</evidence>
<name>A0ABR2RRL1_9ROSI</name>
<dbReference type="PROSITE" id="PS00118">
    <property type="entry name" value="PA2_HIS"/>
    <property type="match status" value="1"/>
</dbReference>
<keyword evidence="3" id="KW-1133">Transmembrane helix</keyword>
<keyword evidence="2" id="KW-0964">Secreted</keyword>
<dbReference type="EMBL" id="JBBPBN010000021">
    <property type="protein sequence ID" value="KAK9015641.1"/>
    <property type="molecule type" value="Genomic_DNA"/>
</dbReference>
<keyword evidence="5" id="KW-1185">Reference proteome</keyword>
<reference evidence="4 5" key="1">
    <citation type="journal article" date="2024" name="G3 (Bethesda)">
        <title>Genome assembly of Hibiscus sabdariffa L. provides insights into metabolisms of medicinal natural products.</title>
        <authorList>
            <person name="Kim T."/>
        </authorList>
    </citation>
    <scope>NUCLEOTIDE SEQUENCE [LARGE SCALE GENOMIC DNA]</scope>
    <source>
        <strain evidence="4">TK-2024</strain>
        <tissue evidence="4">Old leaves</tissue>
    </source>
</reference>
<evidence type="ECO:0000256" key="3">
    <source>
        <dbReference type="SAM" id="Phobius"/>
    </source>
</evidence>
<keyword evidence="3" id="KW-0472">Membrane</keyword>
<gene>
    <name evidence="4" type="ORF">V6N11_006739</name>
</gene>
<dbReference type="Proteomes" id="UP001396334">
    <property type="component" value="Unassembled WGS sequence"/>
</dbReference>
<comment type="caution">
    <text evidence="4">The sequence shown here is derived from an EMBL/GenBank/DDBJ whole genome shotgun (WGS) entry which is preliminary data.</text>
</comment>